<reference evidence="1" key="1">
    <citation type="submission" date="2022-10" db="EMBL/GenBank/DDBJ databases">
        <title>Chitiniphilus purpureus sp. nov., a novel chitin-degrading bacterium isolated from crawfish pond sediment.</title>
        <authorList>
            <person name="Li K."/>
        </authorList>
    </citation>
    <scope>NUCLEOTIDE SEQUENCE</scope>
    <source>
        <strain evidence="1">CD1</strain>
    </source>
</reference>
<dbReference type="InterPro" id="IPR027471">
    <property type="entry name" value="YbeD-like_sf"/>
</dbReference>
<keyword evidence="2" id="KW-1185">Reference proteome</keyword>
<accession>A0ABY6DP14</accession>
<protein>
    <submittedName>
        <fullName evidence="1">DUF493 domain-containing protein</fullName>
    </submittedName>
</protein>
<name>A0ABY6DP14_9NEIS</name>
<dbReference type="Gene3D" id="3.30.70.260">
    <property type="match status" value="1"/>
</dbReference>
<dbReference type="EMBL" id="CP106753">
    <property type="protein sequence ID" value="UXY15413.1"/>
    <property type="molecule type" value="Genomic_DNA"/>
</dbReference>
<dbReference type="SUPFAM" id="SSF117991">
    <property type="entry name" value="YbeD/HP0495-like"/>
    <property type="match status" value="1"/>
</dbReference>
<organism evidence="1 2">
    <name type="scientific">Chitiniphilus purpureus</name>
    <dbReference type="NCBI Taxonomy" id="2981137"/>
    <lineage>
        <taxon>Bacteria</taxon>
        <taxon>Pseudomonadati</taxon>
        <taxon>Pseudomonadota</taxon>
        <taxon>Betaproteobacteria</taxon>
        <taxon>Neisseriales</taxon>
        <taxon>Chitinibacteraceae</taxon>
        <taxon>Chitiniphilus</taxon>
    </lineage>
</organism>
<dbReference type="Proteomes" id="UP001061302">
    <property type="component" value="Chromosome"/>
</dbReference>
<dbReference type="RefSeq" id="WP_263124821.1">
    <property type="nucleotide sequence ID" value="NZ_CP106753.1"/>
</dbReference>
<sequence length="101" mass="11200">MSTPQFQDIPNRRLEELMSFPALIPVKAISHKQADEAQFRATLIELTALHVPGFQSDLVSIRASSAGNYYAATLSVTFANADQFRMLDAALRAHPMVRLVL</sequence>
<dbReference type="InterPro" id="IPR007454">
    <property type="entry name" value="UPF0250_YbeD-like"/>
</dbReference>
<proteinExistence type="predicted"/>
<dbReference type="Pfam" id="PF04359">
    <property type="entry name" value="DUF493"/>
    <property type="match status" value="1"/>
</dbReference>
<evidence type="ECO:0000313" key="2">
    <source>
        <dbReference type="Proteomes" id="UP001061302"/>
    </source>
</evidence>
<gene>
    <name evidence="1" type="ORF">N8I74_19210</name>
</gene>
<evidence type="ECO:0000313" key="1">
    <source>
        <dbReference type="EMBL" id="UXY15413.1"/>
    </source>
</evidence>